<keyword evidence="3" id="KW-1185">Reference proteome</keyword>
<feature type="non-terminal residue" evidence="2">
    <location>
        <position position="102"/>
    </location>
</feature>
<reference evidence="2" key="1">
    <citation type="submission" date="2022-07" db="EMBL/GenBank/DDBJ databases">
        <title>Phylogenomic reconstructions and comparative analyses of Kickxellomycotina fungi.</title>
        <authorList>
            <person name="Reynolds N.K."/>
            <person name="Stajich J.E."/>
            <person name="Barry K."/>
            <person name="Grigoriev I.V."/>
            <person name="Crous P."/>
            <person name="Smith M.E."/>
        </authorList>
    </citation>
    <scope>NUCLEOTIDE SEQUENCE</scope>
    <source>
        <strain evidence="2">NBRC 100468</strain>
    </source>
</reference>
<proteinExistence type="predicted"/>
<evidence type="ECO:0000313" key="2">
    <source>
        <dbReference type="EMBL" id="KAJ1912908.1"/>
    </source>
</evidence>
<gene>
    <name evidence="2" type="ORF">H4219_005425</name>
</gene>
<organism evidence="2 3">
    <name type="scientific">Mycoemilia scoparia</name>
    <dbReference type="NCBI Taxonomy" id="417184"/>
    <lineage>
        <taxon>Eukaryota</taxon>
        <taxon>Fungi</taxon>
        <taxon>Fungi incertae sedis</taxon>
        <taxon>Zoopagomycota</taxon>
        <taxon>Kickxellomycotina</taxon>
        <taxon>Kickxellomycetes</taxon>
        <taxon>Kickxellales</taxon>
        <taxon>Kickxellaceae</taxon>
        <taxon>Mycoemilia</taxon>
    </lineage>
</organism>
<evidence type="ECO:0000313" key="3">
    <source>
        <dbReference type="Proteomes" id="UP001150538"/>
    </source>
</evidence>
<accession>A0A9W7ZXM9</accession>
<feature type="region of interest" description="Disordered" evidence="1">
    <location>
        <begin position="1"/>
        <end position="28"/>
    </location>
</feature>
<comment type="caution">
    <text evidence="2">The sequence shown here is derived from an EMBL/GenBank/DDBJ whole genome shotgun (WGS) entry which is preliminary data.</text>
</comment>
<evidence type="ECO:0000256" key="1">
    <source>
        <dbReference type="SAM" id="MobiDB-lite"/>
    </source>
</evidence>
<dbReference type="Proteomes" id="UP001150538">
    <property type="component" value="Unassembled WGS sequence"/>
</dbReference>
<sequence>MAIQSGGSPNTIATGTADADATQGDTDHKFASYPKNDVDIMTAKFQIKLEEVVEDFFTTIGFSFEPAGNHQALMDDINILCQDEIRYIRDFIENNLLEKLKA</sequence>
<name>A0A9W7ZXM9_9FUNG</name>
<protein>
    <submittedName>
        <fullName evidence="2">Uncharacterized protein</fullName>
    </submittedName>
</protein>
<feature type="compositionally biased region" description="Low complexity" evidence="1">
    <location>
        <begin position="13"/>
        <end position="24"/>
    </location>
</feature>
<dbReference type="EMBL" id="JANBPU010000302">
    <property type="protein sequence ID" value="KAJ1912908.1"/>
    <property type="molecule type" value="Genomic_DNA"/>
</dbReference>
<dbReference type="AlphaFoldDB" id="A0A9W7ZXM9"/>
<feature type="compositionally biased region" description="Polar residues" evidence="1">
    <location>
        <begin position="1"/>
        <end position="12"/>
    </location>
</feature>